<dbReference type="AlphaFoldDB" id="A0A1V4SIG3"/>
<dbReference type="EMBL" id="MZGX01000016">
    <property type="protein sequence ID" value="OPX43604.1"/>
    <property type="molecule type" value="Genomic_DNA"/>
</dbReference>
<gene>
    <name evidence="1" type="ORF">CLHUN_25430</name>
</gene>
<organism evidence="1 2">
    <name type="scientific">Ruminiclostridium hungatei</name>
    <name type="common">Clostridium hungatei</name>
    <dbReference type="NCBI Taxonomy" id="48256"/>
    <lineage>
        <taxon>Bacteria</taxon>
        <taxon>Bacillati</taxon>
        <taxon>Bacillota</taxon>
        <taxon>Clostridia</taxon>
        <taxon>Eubacteriales</taxon>
        <taxon>Oscillospiraceae</taxon>
        <taxon>Ruminiclostridium</taxon>
    </lineage>
</organism>
<evidence type="ECO:0000313" key="1">
    <source>
        <dbReference type="EMBL" id="OPX43604.1"/>
    </source>
</evidence>
<protein>
    <submittedName>
        <fullName evidence="1">Uncharacterized protein</fullName>
    </submittedName>
</protein>
<proteinExistence type="predicted"/>
<name>A0A1V4SIG3_RUMHU</name>
<evidence type="ECO:0000313" key="2">
    <source>
        <dbReference type="Proteomes" id="UP000191554"/>
    </source>
</evidence>
<dbReference type="Proteomes" id="UP000191554">
    <property type="component" value="Unassembled WGS sequence"/>
</dbReference>
<reference evidence="1 2" key="1">
    <citation type="submission" date="2017-03" db="EMBL/GenBank/DDBJ databases">
        <title>Genome sequence of Clostridium hungatei DSM 14427.</title>
        <authorList>
            <person name="Poehlein A."/>
            <person name="Daniel R."/>
        </authorList>
    </citation>
    <scope>NUCLEOTIDE SEQUENCE [LARGE SCALE GENOMIC DNA]</scope>
    <source>
        <strain evidence="1 2">DSM 14427</strain>
    </source>
</reference>
<dbReference type="RefSeq" id="WP_080064972.1">
    <property type="nucleotide sequence ID" value="NZ_MZGX01000016.1"/>
</dbReference>
<dbReference type="OrthoDB" id="1739856at2"/>
<keyword evidence="2" id="KW-1185">Reference proteome</keyword>
<comment type="caution">
    <text evidence="1">The sequence shown here is derived from an EMBL/GenBank/DDBJ whole genome shotgun (WGS) entry which is preliminary data.</text>
</comment>
<accession>A0A1V4SIG3</accession>
<sequence>MEFCNKCGSLKINGSCTNKKCDQHVKSMVELATTQQIEYIKELAEQLGEDISEVNFEVMSKSEAVDLIDDYLERLDDSEKKLAVGDALLDDDDDPDKDEDL</sequence>